<protein>
    <recommendedName>
        <fullName evidence="2">Ig-like domain-containing protein</fullName>
    </recommendedName>
</protein>
<evidence type="ECO:0000256" key="1">
    <source>
        <dbReference type="ARBA" id="ARBA00023319"/>
    </source>
</evidence>
<evidence type="ECO:0000313" key="7">
    <source>
        <dbReference type="Proteomes" id="UP000663829"/>
    </source>
</evidence>
<dbReference type="Proteomes" id="UP000663829">
    <property type="component" value="Unassembled WGS sequence"/>
</dbReference>
<dbReference type="Proteomes" id="UP000681722">
    <property type="component" value="Unassembled WGS sequence"/>
</dbReference>
<dbReference type="GO" id="GO:0030424">
    <property type="term" value="C:axon"/>
    <property type="evidence" value="ECO:0007669"/>
    <property type="project" value="TreeGrafter"/>
</dbReference>
<dbReference type="GO" id="GO:0007411">
    <property type="term" value="P:axon guidance"/>
    <property type="evidence" value="ECO:0007669"/>
    <property type="project" value="TreeGrafter"/>
</dbReference>
<proteinExistence type="predicted"/>
<dbReference type="InterPro" id="IPR007110">
    <property type="entry name" value="Ig-like_dom"/>
</dbReference>
<dbReference type="InterPro" id="IPR036179">
    <property type="entry name" value="Ig-like_dom_sf"/>
</dbReference>
<dbReference type="Proteomes" id="UP000682733">
    <property type="component" value="Unassembled WGS sequence"/>
</dbReference>
<dbReference type="SMART" id="SM00409">
    <property type="entry name" value="IG"/>
    <property type="match status" value="2"/>
</dbReference>
<dbReference type="PANTHER" id="PTHR10075">
    <property type="entry name" value="BASIGIN RELATED"/>
    <property type="match status" value="1"/>
</dbReference>
<dbReference type="GO" id="GO:0070593">
    <property type="term" value="P:dendrite self-avoidance"/>
    <property type="evidence" value="ECO:0007669"/>
    <property type="project" value="TreeGrafter"/>
</dbReference>
<organism evidence="4 7">
    <name type="scientific">Didymodactylos carnosus</name>
    <dbReference type="NCBI Taxonomy" id="1234261"/>
    <lineage>
        <taxon>Eukaryota</taxon>
        <taxon>Metazoa</taxon>
        <taxon>Spiralia</taxon>
        <taxon>Gnathifera</taxon>
        <taxon>Rotifera</taxon>
        <taxon>Eurotatoria</taxon>
        <taxon>Bdelloidea</taxon>
        <taxon>Philodinida</taxon>
        <taxon>Philodinidae</taxon>
        <taxon>Didymodactylos</taxon>
    </lineage>
</organism>
<evidence type="ECO:0000313" key="3">
    <source>
        <dbReference type="EMBL" id="CAF0907330.1"/>
    </source>
</evidence>
<evidence type="ECO:0000313" key="4">
    <source>
        <dbReference type="EMBL" id="CAF1069803.1"/>
    </source>
</evidence>
<dbReference type="Gene3D" id="2.60.40.10">
    <property type="entry name" value="Immunoglobulins"/>
    <property type="match status" value="2"/>
</dbReference>
<keyword evidence="7" id="KW-1185">Reference proteome</keyword>
<evidence type="ECO:0000259" key="2">
    <source>
        <dbReference type="PROSITE" id="PS50835"/>
    </source>
</evidence>
<dbReference type="GO" id="GO:0007156">
    <property type="term" value="P:homophilic cell adhesion via plasma membrane adhesion molecules"/>
    <property type="evidence" value="ECO:0007669"/>
    <property type="project" value="TreeGrafter"/>
</dbReference>
<dbReference type="EMBL" id="CAJOBC010004683">
    <property type="protein sequence ID" value="CAF3837050.1"/>
    <property type="molecule type" value="Genomic_DNA"/>
</dbReference>
<reference evidence="4" key="1">
    <citation type="submission" date="2021-02" db="EMBL/GenBank/DDBJ databases">
        <authorList>
            <person name="Nowell W R."/>
        </authorList>
    </citation>
    <scope>NUCLEOTIDE SEQUENCE</scope>
</reference>
<dbReference type="GO" id="GO:0098632">
    <property type="term" value="F:cell-cell adhesion mediator activity"/>
    <property type="evidence" value="ECO:0007669"/>
    <property type="project" value="TreeGrafter"/>
</dbReference>
<dbReference type="SUPFAM" id="SSF48726">
    <property type="entry name" value="Immunoglobulin"/>
    <property type="match status" value="2"/>
</dbReference>
<dbReference type="PANTHER" id="PTHR10075:SF14">
    <property type="entry name" value="CELL ADHESION MOLECULE DSCAM2-RELATED"/>
    <property type="match status" value="1"/>
</dbReference>
<dbReference type="Proteomes" id="UP000677228">
    <property type="component" value="Unassembled WGS sequence"/>
</dbReference>
<dbReference type="InterPro" id="IPR013783">
    <property type="entry name" value="Ig-like_fold"/>
</dbReference>
<dbReference type="PROSITE" id="PS50835">
    <property type="entry name" value="IG_LIKE"/>
    <property type="match status" value="1"/>
</dbReference>
<evidence type="ECO:0000313" key="5">
    <source>
        <dbReference type="EMBL" id="CAF3686948.1"/>
    </source>
</evidence>
<sequence length="917" mass="105622">MITFSSGQIYSPPSLIIPPQINLLRLSTFHQDVHIEETDIYYNDSVRLYIVYEGCTLSHLQQEHELKLVYSIEGYGSLLPPTGIRVLFTMLDSSSNKTSILLSIQQLMKFMNEPRPPLLAELVEDAIQQSTNPNKFLVSTNLIELYSMLIQNPTSILIELSYAYIQLKSIPDVTEEILLKFNLLIEQYRLSLEKSDNRSISTLYSLIYGLTNIFAQNPNQLPPMILMDLIEQYAVDYENIDKYPEISWLSMVYVKSPQDLKLQKLIIEYFKVRNSKILNPQLLQDIQGKIRTFLNISPITSISSENPSATISSVCSQPQFNYCLKLNQILSTALDYSQLPTPLILTIKHLQSAEINAQRLITIQQEIEKQPSLRQPPLLLELISNYLSNLKEPSLSQTDASSLILLQLYFQSVTRPSPLLIELVLQYLTLTQAFSNLSTNIRNDFYSLVSEYNSSVHKANYQSHSIVLGFIHSLSTSIDNILHEEDLPSLLFKLVRQYSIQNYQNSLTNYNQQYPEFHGLINFYLNLLSLDSSIPAQLIQLIDEYVDDAQKHGQSGYLTPALRDQINQYLSTMTTNISTRLSSTVVNLKDLYFKSNCYCSSVMKPIVVNRTLCRQMIEYPGSIDDFDSEYMYGSQEKIAIFKINYTYTTTMMIPYTDPRLLSDWEGSFILTEGNSLYKRCIVHGHPRPIVYIAFYSLQGKKYVQGADVNITYAIVEDSGLYVCTGFNYFKTSNWTFRLNVESKPRIRVSFPTYVYAQIGSKLAIHCQVYSNPAPFTYWLHKNRFHEFIPVSKRTLLEISHVVNKSIDLLGPPYHKLPHSFFDHPLYLYQGLSWSTSCQIDGYPYPSYEWYFKPADHFTRHYQLLVSQKLLQLVNPQLAHSGTYVCVGRNIFGRAYIKLRIFVNQGQQSKVDQNNRKS</sequence>
<dbReference type="EMBL" id="CAJNOQ010004683">
    <property type="protein sequence ID" value="CAF1069803.1"/>
    <property type="molecule type" value="Genomic_DNA"/>
</dbReference>
<dbReference type="CDD" id="cd00096">
    <property type="entry name" value="Ig"/>
    <property type="match status" value="1"/>
</dbReference>
<evidence type="ECO:0000313" key="6">
    <source>
        <dbReference type="EMBL" id="CAF3837050.1"/>
    </source>
</evidence>
<comment type="caution">
    <text evidence="4">The sequence shown here is derived from an EMBL/GenBank/DDBJ whole genome shotgun (WGS) entry which is preliminary data.</text>
</comment>
<dbReference type="AlphaFoldDB" id="A0A814LZG0"/>
<keyword evidence="1" id="KW-0393">Immunoglobulin domain</keyword>
<dbReference type="EMBL" id="CAJNOK010003590">
    <property type="protein sequence ID" value="CAF0907330.1"/>
    <property type="molecule type" value="Genomic_DNA"/>
</dbReference>
<feature type="domain" description="Ig-like" evidence="2">
    <location>
        <begin position="811"/>
        <end position="903"/>
    </location>
</feature>
<accession>A0A814LZG0</accession>
<dbReference type="InterPro" id="IPR003599">
    <property type="entry name" value="Ig_sub"/>
</dbReference>
<gene>
    <name evidence="4" type="ORF">GPM918_LOCUS17214</name>
    <name evidence="3" type="ORF">OVA965_LOCUS9940</name>
    <name evidence="6" type="ORF">SRO942_LOCUS17213</name>
    <name evidence="5" type="ORF">TMI583_LOCUS9936</name>
</gene>
<dbReference type="GO" id="GO:0005886">
    <property type="term" value="C:plasma membrane"/>
    <property type="evidence" value="ECO:0007669"/>
    <property type="project" value="TreeGrafter"/>
</dbReference>
<name>A0A814LZG0_9BILA</name>
<dbReference type="EMBL" id="CAJOBA010003591">
    <property type="protein sequence ID" value="CAF3686948.1"/>
    <property type="molecule type" value="Genomic_DNA"/>
</dbReference>